<dbReference type="InterPro" id="IPR036259">
    <property type="entry name" value="MFS_trans_sf"/>
</dbReference>
<feature type="transmembrane region" description="Helical" evidence="6">
    <location>
        <begin position="124"/>
        <end position="147"/>
    </location>
</feature>
<dbReference type="InterPro" id="IPR020846">
    <property type="entry name" value="MFS_dom"/>
</dbReference>
<dbReference type="EMBL" id="UINC01006662">
    <property type="protein sequence ID" value="SVA28895.1"/>
    <property type="molecule type" value="Genomic_DNA"/>
</dbReference>
<evidence type="ECO:0000256" key="4">
    <source>
        <dbReference type="ARBA" id="ARBA00022989"/>
    </source>
</evidence>
<feature type="transmembrane region" description="Helical" evidence="6">
    <location>
        <begin position="5"/>
        <end position="23"/>
    </location>
</feature>
<feature type="transmembrane region" description="Helical" evidence="6">
    <location>
        <begin position="35"/>
        <end position="54"/>
    </location>
</feature>
<evidence type="ECO:0000256" key="2">
    <source>
        <dbReference type="ARBA" id="ARBA00022448"/>
    </source>
</evidence>
<evidence type="ECO:0000256" key="6">
    <source>
        <dbReference type="SAM" id="Phobius"/>
    </source>
</evidence>
<gene>
    <name evidence="8" type="ORF">METZ01_LOCUS81749</name>
</gene>
<dbReference type="GO" id="GO:0016020">
    <property type="term" value="C:membrane"/>
    <property type="evidence" value="ECO:0007669"/>
    <property type="project" value="UniProtKB-SubCell"/>
</dbReference>
<keyword evidence="2" id="KW-0813">Transport</keyword>
<dbReference type="PANTHER" id="PTHR23504">
    <property type="entry name" value="MAJOR FACILITATOR SUPERFAMILY DOMAIN-CONTAINING PROTEIN 10"/>
    <property type="match status" value="1"/>
</dbReference>
<feature type="transmembrane region" description="Helical" evidence="6">
    <location>
        <begin position="241"/>
        <end position="262"/>
    </location>
</feature>
<protein>
    <recommendedName>
        <fullName evidence="7">Major facilitator superfamily (MFS) profile domain-containing protein</fullName>
    </recommendedName>
</protein>
<keyword evidence="4 6" id="KW-1133">Transmembrane helix</keyword>
<dbReference type="SUPFAM" id="SSF103473">
    <property type="entry name" value="MFS general substrate transporter"/>
    <property type="match status" value="1"/>
</dbReference>
<organism evidence="8">
    <name type="scientific">marine metagenome</name>
    <dbReference type="NCBI Taxonomy" id="408172"/>
    <lineage>
        <taxon>unclassified sequences</taxon>
        <taxon>metagenomes</taxon>
        <taxon>ecological metagenomes</taxon>
    </lineage>
</organism>
<feature type="transmembrane region" description="Helical" evidence="6">
    <location>
        <begin position="153"/>
        <end position="177"/>
    </location>
</feature>
<dbReference type="InterPro" id="IPR001958">
    <property type="entry name" value="Tet-R_TetA/multi-R_MdtG-like"/>
</dbReference>
<dbReference type="CDD" id="cd17330">
    <property type="entry name" value="MFS_SLC46_TetA_like"/>
    <property type="match status" value="1"/>
</dbReference>
<feature type="transmembrane region" description="Helical" evidence="6">
    <location>
        <begin position="198"/>
        <end position="221"/>
    </location>
</feature>
<dbReference type="PANTHER" id="PTHR23504:SF15">
    <property type="entry name" value="MAJOR FACILITATOR SUPERFAMILY (MFS) PROFILE DOMAIN-CONTAINING PROTEIN"/>
    <property type="match status" value="1"/>
</dbReference>
<evidence type="ECO:0000259" key="7">
    <source>
        <dbReference type="PROSITE" id="PS50850"/>
    </source>
</evidence>
<keyword evidence="5 6" id="KW-0472">Membrane</keyword>
<dbReference type="InterPro" id="IPR011701">
    <property type="entry name" value="MFS"/>
</dbReference>
<dbReference type="PROSITE" id="PS50850">
    <property type="entry name" value="MFS"/>
    <property type="match status" value="1"/>
</dbReference>
<dbReference type="PRINTS" id="PR01035">
    <property type="entry name" value="TCRTETA"/>
</dbReference>
<feature type="transmembrane region" description="Helical" evidence="6">
    <location>
        <begin position="91"/>
        <end position="112"/>
    </location>
</feature>
<name>A0A381UL55_9ZZZZ</name>
<evidence type="ECO:0000256" key="3">
    <source>
        <dbReference type="ARBA" id="ARBA00022692"/>
    </source>
</evidence>
<keyword evidence="3 6" id="KW-0812">Transmembrane</keyword>
<dbReference type="GO" id="GO:0022857">
    <property type="term" value="F:transmembrane transporter activity"/>
    <property type="evidence" value="ECO:0007669"/>
    <property type="project" value="InterPro"/>
</dbReference>
<sequence length="391" mass="41548">MAVIFLVTFIGLMGFGFILPLFPFYAERMGASPEIITLTMAAFSLGQFVAAPYWGRLSDSIGRKPVLILTLLGSTLSYVILAYAPNLTVVILSRVLTGLMAGNVSIAFAYVADITDDSNRSAGLGKVSAALGLGFMTGPAIGGLLAGNNVENANYLLTALAAAGINFLAMLAAIVFLKESLDVKKRKPFEGFSKIITLATFSPAKSVLPLVFCGLIFYTAMSMMESIFPLWANKIFSYGPSHIGGVFFMLGSLGVIIQGGLIGRLTNLLGEKKLIQLAALSLMAGLILIGSATFTFSLWIGLFFFGCGSAIFNPSLSSLISKSADPTSRGQYLGHYQAACSMGRVIGPSFSGVLYSYFHESTPFYTGAIIAIPVLILIASFTLRKMSKVIK</sequence>
<feature type="transmembrane region" description="Helical" evidence="6">
    <location>
        <begin position="364"/>
        <end position="383"/>
    </location>
</feature>
<dbReference type="Gene3D" id="1.20.1250.20">
    <property type="entry name" value="MFS general substrate transporter like domains"/>
    <property type="match status" value="1"/>
</dbReference>
<reference evidence="8" key="1">
    <citation type="submission" date="2018-05" db="EMBL/GenBank/DDBJ databases">
        <authorList>
            <person name="Lanie J.A."/>
            <person name="Ng W.-L."/>
            <person name="Kazmierczak K.M."/>
            <person name="Andrzejewski T.M."/>
            <person name="Davidsen T.M."/>
            <person name="Wayne K.J."/>
            <person name="Tettelin H."/>
            <person name="Glass J.I."/>
            <person name="Rusch D."/>
            <person name="Podicherti R."/>
            <person name="Tsui H.-C.T."/>
            <person name="Winkler M.E."/>
        </authorList>
    </citation>
    <scope>NUCLEOTIDE SEQUENCE</scope>
</reference>
<feature type="domain" description="Major facilitator superfamily (MFS) profile" evidence="7">
    <location>
        <begin position="1"/>
        <end position="386"/>
    </location>
</feature>
<accession>A0A381UL55</accession>
<evidence type="ECO:0000313" key="8">
    <source>
        <dbReference type="EMBL" id="SVA28895.1"/>
    </source>
</evidence>
<dbReference type="AlphaFoldDB" id="A0A381UL55"/>
<feature type="transmembrane region" description="Helical" evidence="6">
    <location>
        <begin position="66"/>
        <end position="85"/>
    </location>
</feature>
<evidence type="ECO:0000256" key="5">
    <source>
        <dbReference type="ARBA" id="ARBA00023136"/>
    </source>
</evidence>
<dbReference type="Pfam" id="PF07690">
    <property type="entry name" value="MFS_1"/>
    <property type="match status" value="1"/>
</dbReference>
<proteinExistence type="predicted"/>
<comment type="subcellular location">
    <subcellularLocation>
        <location evidence="1">Membrane</location>
        <topology evidence="1">Multi-pass membrane protein</topology>
    </subcellularLocation>
</comment>
<evidence type="ECO:0000256" key="1">
    <source>
        <dbReference type="ARBA" id="ARBA00004141"/>
    </source>
</evidence>
<feature type="transmembrane region" description="Helical" evidence="6">
    <location>
        <begin position="274"/>
        <end position="292"/>
    </location>
</feature>